<dbReference type="Gene3D" id="3.40.50.2300">
    <property type="match status" value="2"/>
</dbReference>
<dbReference type="InterPro" id="IPR001610">
    <property type="entry name" value="PAC"/>
</dbReference>
<dbReference type="Pfam" id="PF01590">
    <property type="entry name" value="GAF"/>
    <property type="match status" value="1"/>
</dbReference>
<feature type="domain" description="PAC" evidence="21">
    <location>
        <begin position="487"/>
        <end position="538"/>
    </location>
</feature>
<dbReference type="Gene3D" id="3.30.565.10">
    <property type="entry name" value="Histidine kinase-like ATPase, C-terminal domain"/>
    <property type="match status" value="1"/>
</dbReference>
<dbReference type="PROSITE" id="PS50110">
    <property type="entry name" value="RESPONSE_REGULATORY"/>
    <property type="match status" value="2"/>
</dbReference>
<dbReference type="CDD" id="cd00130">
    <property type="entry name" value="PAS"/>
    <property type="match status" value="3"/>
</dbReference>
<dbReference type="InterPro" id="IPR036097">
    <property type="entry name" value="HisK_dim/P_sf"/>
</dbReference>
<dbReference type="HOGENOM" id="CLU_002188_2_1_10"/>
<feature type="modified residue" description="4-aspartylphosphate" evidence="17">
    <location>
        <position position="1111"/>
    </location>
</feature>
<dbReference type="PANTHER" id="PTHR45339">
    <property type="entry name" value="HYBRID SIGNAL TRANSDUCTION HISTIDINE KINASE J"/>
    <property type="match status" value="1"/>
</dbReference>
<evidence type="ECO:0000256" key="9">
    <source>
        <dbReference type="ARBA" id="ARBA00022777"/>
    </source>
</evidence>
<dbReference type="FunFam" id="1.10.287.130:FF:000002">
    <property type="entry name" value="Two-component osmosensing histidine kinase"/>
    <property type="match status" value="1"/>
</dbReference>
<feature type="domain" description="HPt" evidence="22">
    <location>
        <begin position="1355"/>
        <end position="1449"/>
    </location>
</feature>
<keyword evidence="5 17" id="KW-0597">Phosphoprotein</keyword>
<dbReference type="SMART" id="SM00091">
    <property type="entry name" value="PAS"/>
    <property type="match status" value="4"/>
</dbReference>
<evidence type="ECO:0000256" key="5">
    <source>
        <dbReference type="ARBA" id="ARBA00022553"/>
    </source>
</evidence>
<keyword evidence="7" id="KW-0812">Transmembrane</keyword>
<dbReference type="InterPro" id="IPR003018">
    <property type="entry name" value="GAF"/>
</dbReference>
<evidence type="ECO:0000256" key="7">
    <source>
        <dbReference type="ARBA" id="ARBA00022692"/>
    </source>
</evidence>
<keyword evidence="12" id="KW-0902">Two-component regulatory system</keyword>
<dbReference type="PRINTS" id="PR00344">
    <property type="entry name" value="BCTRLSENSOR"/>
</dbReference>
<dbReference type="CDD" id="cd17546">
    <property type="entry name" value="REC_hyHK_CKI1_RcsC-like"/>
    <property type="match status" value="2"/>
</dbReference>
<keyword evidence="6" id="KW-0808">Transferase</keyword>
<dbReference type="GO" id="GO:0006355">
    <property type="term" value="P:regulation of DNA-templated transcription"/>
    <property type="evidence" value="ECO:0007669"/>
    <property type="project" value="InterPro"/>
</dbReference>
<dbReference type="Pfam" id="PF01627">
    <property type="entry name" value="Hpt"/>
    <property type="match status" value="1"/>
</dbReference>
<feature type="modified residue" description="Phosphohistidine" evidence="16">
    <location>
        <position position="1394"/>
    </location>
</feature>
<dbReference type="Gene3D" id="1.10.287.130">
    <property type="match status" value="1"/>
</dbReference>
<evidence type="ECO:0000256" key="3">
    <source>
        <dbReference type="ARBA" id="ARBA00012438"/>
    </source>
</evidence>
<comment type="subcellular location">
    <subcellularLocation>
        <location evidence="2">Cell membrane</location>
        <topology evidence="2">Multi-pass membrane protein</topology>
    </subcellularLocation>
</comment>
<dbReference type="GO" id="GO:0005524">
    <property type="term" value="F:ATP binding"/>
    <property type="evidence" value="ECO:0007669"/>
    <property type="project" value="UniProtKB-KW"/>
</dbReference>
<dbReference type="EC" id="2.7.13.3" evidence="3"/>
<evidence type="ECO:0000313" key="23">
    <source>
        <dbReference type="EMBL" id="EHQ28824.1"/>
    </source>
</evidence>
<dbReference type="Pfam" id="PF00072">
    <property type="entry name" value="Response_reg"/>
    <property type="match status" value="2"/>
</dbReference>
<protein>
    <recommendedName>
        <fullName evidence="15">Sensory/regulatory protein RpfC</fullName>
        <ecNumber evidence="3">2.7.13.3</ecNumber>
    </recommendedName>
</protein>
<dbReference type="InterPro" id="IPR013656">
    <property type="entry name" value="PAS_4"/>
</dbReference>
<dbReference type="SUPFAM" id="SSF55781">
    <property type="entry name" value="GAF domain-like"/>
    <property type="match status" value="1"/>
</dbReference>
<feature type="domain" description="Response regulatory" evidence="19">
    <location>
        <begin position="1061"/>
        <end position="1181"/>
    </location>
</feature>
<comment type="subunit">
    <text evidence="14">At low DSF concentrations, interacts with RpfF.</text>
</comment>
<comment type="catalytic activity">
    <reaction evidence="1">
        <text>ATP + protein L-histidine = ADP + protein N-phospho-L-histidine.</text>
        <dbReference type="EC" id="2.7.13.3"/>
    </reaction>
</comment>
<dbReference type="Proteomes" id="UP000002774">
    <property type="component" value="Chromosome"/>
</dbReference>
<sequence>MKKNPVPQNEISRLNALKNYAILDSLSEEEFDRITELASLICDTPIALISLIDENRQWFKSKVGLSVDQTPRELAFCQYAIMNDHIFEVEDARLDERFKENALVTGDPNIRFYAGQPLVDPDGYVLGTLCVISPEPKLLISKQKRGLHLLAIEVMSLIVERRQKAELRNFESLFKLSNDMICVAGTDGFFKKVNPAFKNVLGWDTEVLLESSLYDFVHPDDLKKTRQEVQRLAMGKQTTNFTHRFRTQNKQYKILQWVASPDPTTGSLFAIARDITNERAREMALILSEERATAFFENSQGFMCTHDLQGRFLSVNSAGATILGYTKDEILQRSLFDIIPASRHLLINDYLAEIAAKGSSKGQMITRSKNGGGNIWMYNNKLQNASDGNSYVIGNAIDITERHRLEDDLRRTKEALEQTNSVARVGGWELDIEKQNISWTAITKEIHGVSADYQPRLDNAIRFYKEGKSRERITEVINLAISNGTPWDLELQIVNTQGREIWVRAIGNAEFENGMCKRIYGTFQDIDETKKTAIAVNTSRKLFKDLLYAASEVSIIATDVNGLITVFNKGAEKLTGYAADEMVGKQTPAIIHSPAEVNKRGEELTAHYGVSVEGFGVFVKVAQITGSEHHEWTYIKKDGTSRIVSLVVTPIRDIDNQINGYLGIATDITERRIIEQKLIAERARLSAFVKNAPAAVAMLDNEMRYIAVSNRWLEDYQLTGTDVIGRSHYDLFGSVSVNRRSMHQWVLAGNIERKEEDTLILPNINEVQYITWEMRPWYQYDGKIGGMMMFTQNITSMIKQREELKNAKLHAEQANIAKSEFLANMSHEIRTPLNGVIGFTDLVLKTKLNETQQQYLSIVNQSANALLSIINDILDFSKIEAGKLELDAERCDLYEMSCQATDIITYQVQTKGLEMLLNISPDLPRFIYADTVRLKQILVNLLGNASKFTDQGEIELKIEVLSTTGDNTSMRFGVRDTGIGIKPEKQAKIFEAFSQEDGSTTKKYGGTGLGLTISNKLLGLMGSKLQLESVPGKGSLFYFDVTFKSEQGEAIDWENIDLIKNVLVVDDNDNNRTILSQMLLLKNIQTTEAANGFGALQLLANGERYDVILMDYHMPFMDGMETVKKIRESFYPTAEEQPIILLHSSSDDGLMIKLCDELQVSQRIVKPTKMQDIYNALSRLNKKDTELKDKSLNLAEAESTRFTVLVAEDNTVNMLLARTIIKKFAPNAVIAEALNGVQALKYCEQTLPDLILMDVQMPEMNGYEATRAIRALETRGHTPIIALTAGNVKGEKEKCLSAGMDDFVVKPIVEESLIAIFNKWLDLNHDQNNMAAMGGDKALSPHFNINKLKSYLGDDEDVLKEALNMVKTELLSSIKTLENCIDGKDLTGIKEAGHKLYGTAASSGMSLLSKIANEFEQMEILIEPEADALLKRAQREIELILKLMDESTN</sequence>
<evidence type="ECO:0000256" key="15">
    <source>
        <dbReference type="ARBA" id="ARBA00068150"/>
    </source>
</evidence>
<dbReference type="InterPro" id="IPR004358">
    <property type="entry name" value="Sig_transdc_His_kin-like_C"/>
</dbReference>
<evidence type="ECO:0000256" key="4">
    <source>
        <dbReference type="ARBA" id="ARBA00022475"/>
    </source>
</evidence>
<dbReference type="PROSITE" id="PS50112">
    <property type="entry name" value="PAS"/>
    <property type="match status" value="3"/>
</dbReference>
<dbReference type="InterPro" id="IPR003594">
    <property type="entry name" value="HATPase_dom"/>
</dbReference>
<evidence type="ECO:0000256" key="17">
    <source>
        <dbReference type="PROSITE-ProRule" id="PRU00169"/>
    </source>
</evidence>
<dbReference type="SUPFAM" id="SSF55874">
    <property type="entry name" value="ATPase domain of HSP90 chaperone/DNA topoisomerase II/histidine kinase"/>
    <property type="match status" value="1"/>
</dbReference>
<dbReference type="InterPro" id="IPR035965">
    <property type="entry name" value="PAS-like_dom_sf"/>
</dbReference>
<dbReference type="eggNOG" id="COG2205">
    <property type="taxonomic scope" value="Bacteria"/>
</dbReference>
<dbReference type="EMBL" id="CM001403">
    <property type="protein sequence ID" value="EHQ28824.1"/>
    <property type="molecule type" value="Genomic_DNA"/>
</dbReference>
<evidence type="ECO:0000259" key="20">
    <source>
        <dbReference type="PROSITE" id="PS50112"/>
    </source>
</evidence>
<dbReference type="GO" id="GO:0005886">
    <property type="term" value="C:plasma membrane"/>
    <property type="evidence" value="ECO:0007669"/>
    <property type="project" value="UniProtKB-SubCell"/>
</dbReference>
<keyword evidence="10" id="KW-0067">ATP-binding</keyword>
<dbReference type="InterPro" id="IPR036641">
    <property type="entry name" value="HPT_dom_sf"/>
</dbReference>
<feature type="domain" description="PAS" evidence="20">
    <location>
        <begin position="539"/>
        <end position="586"/>
    </location>
</feature>
<keyword evidence="11" id="KW-1133">Transmembrane helix</keyword>
<dbReference type="Gene3D" id="1.20.120.160">
    <property type="entry name" value="HPT domain"/>
    <property type="match status" value="1"/>
</dbReference>
<evidence type="ECO:0000256" key="6">
    <source>
        <dbReference type="ARBA" id="ARBA00022679"/>
    </source>
</evidence>
<keyword evidence="8" id="KW-0547">Nucleotide-binding</keyword>
<dbReference type="eggNOG" id="COG0784">
    <property type="taxonomic scope" value="Bacteria"/>
</dbReference>
<evidence type="ECO:0000256" key="11">
    <source>
        <dbReference type="ARBA" id="ARBA00022989"/>
    </source>
</evidence>
<feature type="domain" description="PAC" evidence="21">
    <location>
        <begin position="628"/>
        <end position="680"/>
    </location>
</feature>
<evidence type="ECO:0000259" key="18">
    <source>
        <dbReference type="PROSITE" id="PS50109"/>
    </source>
</evidence>
<dbReference type="InterPro" id="IPR013655">
    <property type="entry name" value="PAS_fold_3"/>
</dbReference>
<evidence type="ECO:0000259" key="22">
    <source>
        <dbReference type="PROSITE" id="PS50894"/>
    </source>
</evidence>
<keyword evidence="13" id="KW-0472">Membrane</keyword>
<dbReference type="SMART" id="SM00448">
    <property type="entry name" value="REC"/>
    <property type="match status" value="2"/>
</dbReference>
<dbReference type="InterPro" id="IPR000014">
    <property type="entry name" value="PAS"/>
</dbReference>
<evidence type="ECO:0000256" key="13">
    <source>
        <dbReference type="ARBA" id="ARBA00023136"/>
    </source>
</evidence>
<keyword evidence="24" id="KW-1185">Reference proteome</keyword>
<evidence type="ECO:0000256" key="2">
    <source>
        <dbReference type="ARBA" id="ARBA00004651"/>
    </source>
</evidence>
<name>H1Y0T4_9SPHI</name>
<dbReference type="Gene3D" id="3.30.450.20">
    <property type="entry name" value="PAS domain"/>
    <property type="match status" value="5"/>
</dbReference>
<accession>H1Y0T4</accession>
<evidence type="ECO:0000256" key="12">
    <source>
        <dbReference type="ARBA" id="ARBA00023012"/>
    </source>
</evidence>
<reference evidence="23" key="1">
    <citation type="submission" date="2011-09" db="EMBL/GenBank/DDBJ databases">
        <title>The permanent draft genome of Mucilaginibacter paludis DSM 18603.</title>
        <authorList>
            <consortium name="US DOE Joint Genome Institute (JGI-PGF)"/>
            <person name="Lucas S."/>
            <person name="Han J."/>
            <person name="Lapidus A."/>
            <person name="Bruce D."/>
            <person name="Goodwin L."/>
            <person name="Pitluck S."/>
            <person name="Peters L."/>
            <person name="Kyrpides N."/>
            <person name="Mavromatis K."/>
            <person name="Ivanova N."/>
            <person name="Mikhailova N."/>
            <person name="Held B."/>
            <person name="Detter J.C."/>
            <person name="Tapia R."/>
            <person name="Han C."/>
            <person name="Land M."/>
            <person name="Hauser L."/>
            <person name="Markowitz V."/>
            <person name="Cheng J.-F."/>
            <person name="Hugenholtz P."/>
            <person name="Woyke T."/>
            <person name="Wu D."/>
            <person name="Tindall B."/>
            <person name="Brambilla E."/>
            <person name="Klenk H.-P."/>
            <person name="Eisen J.A."/>
        </authorList>
    </citation>
    <scope>NUCLEOTIDE SEQUENCE [LARGE SCALE GENOMIC DNA]</scope>
    <source>
        <strain evidence="23">DSM 18603</strain>
    </source>
</reference>
<feature type="domain" description="Histidine kinase" evidence="18">
    <location>
        <begin position="824"/>
        <end position="1045"/>
    </location>
</feature>
<dbReference type="Pfam" id="PF00512">
    <property type="entry name" value="HisKA"/>
    <property type="match status" value="1"/>
</dbReference>
<dbReference type="PROSITE" id="PS50109">
    <property type="entry name" value="HIS_KIN"/>
    <property type="match status" value="1"/>
</dbReference>
<evidence type="ECO:0000256" key="16">
    <source>
        <dbReference type="PROSITE-ProRule" id="PRU00110"/>
    </source>
</evidence>
<dbReference type="PROSITE" id="PS50113">
    <property type="entry name" value="PAC"/>
    <property type="match status" value="3"/>
</dbReference>
<feature type="domain" description="PAS" evidence="20">
    <location>
        <begin position="288"/>
        <end position="358"/>
    </location>
</feature>
<evidence type="ECO:0000259" key="21">
    <source>
        <dbReference type="PROSITE" id="PS50113"/>
    </source>
</evidence>
<dbReference type="SUPFAM" id="SSF47384">
    <property type="entry name" value="Homodimeric domain of signal transducing histidine kinase"/>
    <property type="match status" value="1"/>
</dbReference>
<dbReference type="eggNOG" id="COG5002">
    <property type="taxonomic scope" value="Bacteria"/>
</dbReference>
<dbReference type="SMART" id="SM00086">
    <property type="entry name" value="PAC"/>
    <property type="match status" value="4"/>
</dbReference>
<evidence type="ECO:0000256" key="1">
    <source>
        <dbReference type="ARBA" id="ARBA00000085"/>
    </source>
</evidence>
<dbReference type="InterPro" id="IPR005467">
    <property type="entry name" value="His_kinase_dom"/>
</dbReference>
<evidence type="ECO:0000256" key="8">
    <source>
        <dbReference type="ARBA" id="ARBA00022741"/>
    </source>
</evidence>
<feature type="domain" description="PAS" evidence="20">
    <location>
        <begin position="166"/>
        <end position="236"/>
    </location>
</feature>
<dbReference type="Gene3D" id="3.30.450.40">
    <property type="match status" value="1"/>
</dbReference>
<dbReference type="InterPro" id="IPR036890">
    <property type="entry name" value="HATPase_C_sf"/>
</dbReference>
<dbReference type="SMART" id="SM00388">
    <property type="entry name" value="HisKA"/>
    <property type="match status" value="1"/>
</dbReference>
<dbReference type="CDD" id="cd16922">
    <property type="entry name" value="HATPase_EvgS-ArcB-TorS-like"/>
    <property type="match status" value="1"/>
</dbReference>
<dbReference type="RefSeq" id="WP_008509761.1">
    <property type="nucleotide sequence ID" value="NZ_CM001403.1"/>
</dbReference>
<evidence type="ECO:0000259" key="19">
    <source>
        <dbReference type="PROSITE" id="PS50110"/>
    </source>
</evidence>
<dbReference type="Pfam" id="PF08447">
    <property type="entry name" value="PAS_3"/>
    <property type="match status" value="2"/>
</dbReference>
<dbReference type="NCBIfam" id="TIGR00229">
    <property type="entry name" value="sensory_box"/>
    <property type="match status" value="4"/>
</dbReference>
<dbReference type="SMART" id="SM00387">
    <property type="entry name" value="HATPase_c"/>
    <property type="match status" value="1"/>
</dbReference>
<dbReference type="PANTHER" id="PTHR45339:SF1">
    <property type="entry name" value="HYBRID SIGNAL TRANSDUCTION HISTIDINE KINASE J"/>
    <property type="match status" value="1"/>
</dbReference>
<dbReference type="Pfam" id="PF08448">
    <property type="entry name" value="PAS_4"/>
    <property type="match status" value="2"/>
</dbReference>
<dbReference type="SUPFAM" id="SSF55785">
    <property type="entry name" value="PYP-like sensor domain (PAS domain)"/>
    <property type="match status" value="5"/>
</dbReference>
<dbReference type="SUPFAM" id="SSF47226">
    <property type="entry name" value="Histidine-containing phosphotransfer domain, HPT domain"/>
    <property type="match status" value="1"/>
</dbReference>
<dbReference type="Pfam" id="PF00989">
    <property type="entry name" value="PAS"/>
    <property type="match status" value="1"/>
</dbReference>
<dbReference type="InterPro" id="IPR003661">
    <property type="entry name" value="HisK_dim/P_dom"/>
</dbReference>
<dbReference type="SUPFAM" id="SSF52172">
    <property type="entry name" value="CheY-like"/>
    <property type="match status" value="2"/>
</dbReference>
<dbReference type="GO" id="GO:0000155">
    <property type="term" value="F:phosphorelay sensor kinase activity"/>
    <property type="evidence" value="ECO:0007669"/>
    <property type="project" value="InterPro"/>
</dbReference>
<organism evidence="23 24">
    <name type="scientific">Mucilaginibacter paludis DSM 18603</name>
    <dbReference type="NCBI Taxonomy" id="714943"/>
    <lineage>
        <taxon>Bacteria</taxon>
        <taxon>Pseudomonadati</taxon>
        <taxon>Bacteroidota</taxon>
        <taxon>Sphingobacteriia</taxon>
        <taxon>Sphingobacteriales</taxon>
        <taxon>Sphingobacteriaceae</taxon>
        <taxon>Mucilaginibacter</taxon>
    </lineage>
</organism>
<dbReference type="FunFam" id="3.30.565.10:FF:000010">
    <property type="entry name" value="Sensor histidine kinase RcsC"/>
    <property type="match status" value="1"/>
</dbReference>
<evidence type="ECO:0000313" key="24">
    <source>
        <dbReference type="Proteomes" id="UP000002774"/>
    </source>
</evidence>
<dbReference type="eggNOG" id="COG2202">
    <property type="taxonomic scope" value="Bacteria"/>
</dbReference>
<dbReference type="Pfam" id="PF02518">
    <property type="entry name" value="HATPase_c"/>
    <property type="match status" value="1"/>
</dbReference>
<dbReference type="InterPro" id="IPR008207">
    <property type="entry name" value="Sig_transdc_His_kin_Hpt_dom"/>
</dbReference>
<evidence type="ECO:0000256" key="14">
    <source>
        <dbReference type="ARBA" id="ARBA00064003"/>
    </source>
</evidence>
<dbReference type="InterPro" id="IPR001789">
    <property type="entry name" value="Sig_transdc_resp-reg_receiver"/>
</dbReference>
<feature type="domain" description="Response regulatory" evidence="19">
    <location>
        <begin position="1203"/>
        <end position="1321"/>
    </location>
</feature>
<feature type="domain" description="PAC" evidence="21">
    <location>
        <begin position="358"/>
        <end position="411"/>
    </location>
</feature>
<dbReference type="InterPro" id="IPR029016">
    <property type="entry name" value="GAF-like_dom_sf"/>
</dbReference>
<gene>
    <name evidence="23" type="ORF">Mucpa_4739</name>
</gene>
<dbReference type="InterPro" id="IPR013767">
    <property type="entry name" value="PAS_fold"/>
</dbReference>
<feature type="modified residue" description="4-aspartylphosphate" evidence="17">
    <location>
        <position position="1254"/>
    </location>
</feature>
<keyword evidence="9 23" id="KW-0418">Kinase</keyword>
<keyword evidence="4" id="KW-1003">Cell membrane</keyword>
<evidence type="ECO:0000256" key="10">
    <source>
        <dbReference type="ARBA" id="ARBA00022840"/>
    </source>
</evidence>
<dbReference type="STRING" id="714943.Mucpa_4739"/>
<dbReference type="PROSITE" id="PS50894">
    <property type="entry name" value="HPT"/>
    <property type="match status" value="1"/>
</dbReference>
<proteinExistence type="predicted"/>
<dbReference type="CDD" id="cd00082">
    <property type="entry name" value="HisKA"/>
    <property type="match status" value="1"/>
</dbReference>
<dbReference type="OrthoDB" id="9811889at2"/>
<dbReference type="InterPro" id="IPR011006">
    <property type="entry name" value="CheY-like_superfamily"/>
</dbReference>
<dbReference type="InterPro" id="IPR000700">
    <property type="entry name" value="PAS-assoc_C"/>
</dbReference>